<dbReference type="AlphaFoldDB" id="A0A6A3B226"/>
<protein>
    <submittedName>
        <fullName evidence="1">Uncharacterized protein</fullName>
    </submittedName>
</protein>
<organism evidence="1 2">
    <name type="scientific">Hibiscus syriacus</name>
    <name type="common">Rose of Sharon</name>
    <dbReference type="NCBI Taxonomy" id="106335"/>
    <lineage>
        <taxon>Eukaryota</taxon>
        <taxon>Viridiplantae</taxon>
        <taxon>Streptophyta</taxon>
        <taxon>Embryophyta</taxon>
        <taxon>Tracheophyta</taxon>
        <taxon>Spermatophyta</taxon>
        <taxon>Magnoliopsida</taxon>
        <taxon>eudicotyledons</taxon>
        <taxon>Gunneridae</taxon>
        <taxon>Pentapetalae</taxon>
        <taxon>rosids</taxon>
        <taxon>malvids</taxon>
        <taxon>Malvales</taxon>
        <taxon>Malvaceae</taxon>
        <taxon>Malvoideae</taxon>
        <taxon>Hibiscus</taxon>
    </lineage>
</organism>
<reference evidence="1" key="1">
    <citation type="submission" date="2019-09" db="EMBL/GenBank/DDBJ databases">
        <title>Draft genome information of white flower Hibiscus syriacus.</title>
        <authorList>
            <person name="Kim Y.-M."/>
        </authorList>
    </citation>
    <scope>NUCLEOTIDE SEQUENCE [LARGE SCALE GENOMIC DNA]</scope>
    <source>
        <strain evidence="1">YM2019G1</strain>
    </source>
</reference>
<evidence type="ECO:0000313" key="1">
    <source>
        <dbReference type="EMBL" id="KAE8709282.1"/>
    </source>
</evidence>
<sequence length="246" mass="27299">MLWLLAPTYIIEPNCRGHTTKLSNVIVIRLKSNDSDGVSTESKGGSDDYEMRDGNRQHEGLYKQRGSADGVSQYICNIDLKPWHFWYKKGSRSGTTVGGLQEESVQENKMQTGIGGTTAVLQEGKRVCQENLRDTSSVRLEAKGARYRRGELDERIKRPQNVDEHGRGSVDTPPEWVTGCSYSRRWQLKSTVTSREVAMEGTVIPAPGVGIILQAAPLILASSACFFMHGRLGDSHSLQFCQVPLK</sequence>
<evidence type="ECO:0000313" key="2">
    <source>
        <dbReference type="Proteomes" id="UP000436088"/>
    </source>
</evidence>
<name>A0A6A3B226_HIBSY</name>
<dbReference type="EMBL" id="VEPZ02000937">
    <property type="protein sequence ID" value="KAE8709282.1"/>
    <property type="molecule type" value="Genomic_DNA"/>
</dbReference>
<dbReference type="Proteomes" id="UP000436088">
    <property type="component" value="Unassembled WGS sequence"/>
</dbReference>
<gene>
    <name evidence="1" type="ORF">F3Y22_tig00110332pilonHSYRG01246</name>
</gene>
<proteinExistence type="predicted"/>
<accession>A0A6A3B226</accession>
<comment type="caution">
    <text evidence="1">The sequence shown here is derived from an EMBL/GenBank/DDBJ whole genome shotgun (WGS) entry which is preliminary data.</text>
</comment>
<keyword evidence="2" id="KW-1185">Reference proteome</keyword>